<evidence type="ECO:0000256" key="1">
    <source>
        <dbReference type="ARBA" id="ARBA00022490"/>
    </source>
</evidence>
<organism evidence="9 10">
    <name type="scientific">Pseudohaliea rubra DSM 19751</name>
    <dbReference type="NCBI Taxonomy" id="1265313"/>
    <lineage>
        <taxon>Bacteria</taxon>
        <taxon>Pseudomonadati</taxon>
        <taxon>Pseudomonadota</taxon>
        <taxon>Gammaproteobacteria</taxon>
        <taxon>Cellvibrionales</taxon>
        <taxon>Halieaceae</taxon>
        <taxon>Pseudohaliea</taxon>
    </lineage>
</organism>
<dbReference type="GO" id="GO:0005737">
    <property type="term" value="C:cytoplasm"/>
    <property type="evidence" value="ECO:0007669"/>
    <property type="project" value="UniProtKB-SubCell"/>
</dbReference>
<dbReference type="PATRIC" id="fig|1265313.6.peg.493"/>
<evidence type="ECO:0000256" key="5">
    <source>
        <dbReference type="HAMAP-Rule" id="MF_00378"/>
    </source>
</evidence>
<dbReference type="HOGENOM" id="CLU_023625_3_1_6"/>
<comment type="subunit">
    <text evidence="5">Heterooligomer composed of large and small subunits.</text>
</comment>
<dbReference type="EC" id="3.1.11.6" evidence="5"/>
<evidence type="ECO:0000256" key="2">
    <source>
        <dbReference type="ARBA" id="ARBA00022722"/>
    </source>
</evidence>
<proteinExistence type="inferred from homology"/>
<dbReference type="AlphaFoldDB" id="A0A095VVG4"/>
<keyword evidence="1 5" id="KW-0963">Cytoplasm</keyword>
<dbReference type="GO" id="GO:0003676">
    <property type="term" value="F:nucleic acid binding"/>
    <property type="evidence" value="ECO:0007669"/>
    <property type="project" value="InterPro"/>
</dbReference>
<dbReference type="STRING" id="1265313.HRUBRA_00496"/>
<comment type="caution">
    <text evidence="9">The sequence shown here is derived from an EMBL/GenBank/DDBJ whole genome shotgun (WGS) entry which is preliminary data.</text>
</comment>
<comment type="similarity">
    <text evidence="5 6">Belongs to the XseA family.</text>
</comment>
<keyword evidence="4 5" id="KW-0269">Exonuclease</keyword>
<keyword evidence="2 5" id="KW-0540">Nuclease</keyword>
<reference evidence="9 10" key="1">
    <citation type="journal article" date="2014" name="Genome Announc.">
        <title>Genome Sequence of Gammaproteobacterial Pseudohaliea rubra Type Strain DSM 19751, Isolated from Coastal Seawater of the Mediterranean Sea.</title>
        <authorList>
            <person name="Spring S."/>
            <person name="Fiebig A."/>
            <person name="Riedel T."/>
            <person name="Goker M."/>
            <person name="Klenk H.P."/>
        </authorList>
    </citation>
    <scope>NUCLEOTIDE SEQUENCE [LARGE SCALE GENOMIC DNA]</scope>
    <source>
        <strain evidence="9 10">DSM 19751</strain>
    </source>
</reference>
<dbReference type="NCBIfam" id="TIGR00237">
    <property type="entry name" value="xseA"/>
    <property type="match status" value="1"/>
</dbReference>
<evidence type="ECO:0000313" key="9">
    <source>
        <dbReference type="EMBL" id="KGE05023.1"/>
    </source>
</evidence>
<dbReference type="CDD" id="cd04489">
    <property type="entry name" value="ExoVII_LU_OBF"/>
    <property type="match status" value="1"/>
</dbReference>
<name>A0A095VVG4_9GAMM</name>
<dbReference type="OrthoDB" id="9802795at2"/>
<keyword evidence="10" id="KW-1185">Reference proteome</keyword>
<feature type="domain" description="Exonuclease VII large subunit C-terminal" evidence="7">
    <location>
        <begin position="127"/>
        <end position="443"/>
    </location>
</feature>
<evidence type="ECO:0000256" key="3">
    <source>
        <dbReference type="ARBA" id="ARBA00022801"/>
    </source>
</evidence>
<evidence type="ECO:0000313" key="10">
    <source>
        <dbReference type="Proteomes" id="UP000029640"/>
    </source>
</evidence>
<evidence type="ECO:0000256" key="4">
    <source>
        <dbReference type="ARBA" id="ARBA00022839"/>
    </source>
</evidence>
<dbReference type="GO" id="GO:0008855">
    <property type="term" value="F:exodeoxyribonuclease VII activity"/>
    <property type="evidence" value="ECO:0007669"/>
    <property type="project" value="UniProtKB-UniRule"/>
</dbReference>
<dbReference type="InterPro" id="IPR003753">
    <property type="entry name" value="Exonuc_VII_L"/>
</dbReference>
<gene>
    <name evidence="5" type="primary">xseA</name>
    <name evidence="9" type="ORF">HRUBRA_00496</name>
</gene>
<evidence type="ECO:0000259" key="8">
    <source>
        <dbReference type="Pfam" id="PF13742"/>
    </source>
</evidence>
<dbReference type="Pfam" id="PF13742">
    <property type="entry name" value="tRNA_anti_2"/>
    <property type="match status" value="1"/>
</dbReference>
<protein>
    <recommendedName>
        <fullName evidence="5">Exodeoxyribonuclease 7 large subunit</fullName>
        <ecNumber evidence="5">3.1.11.6</ecNumber>
    </recommendedName>
    <alternativeName>
        <fullName evidence="5">Exodeoxyribonuclease VII large subunit</fullName>
        <shortName evidence="5">Exonuclease VII large subunit</shortName>
    </alternativeName>
</protein>
<dbReference type="GO" id="GO:0009318">
    <property type="term" value="C:exodeoxyribonuclease VII complex"/>
    <property type="evidence" value="ECO:0007669"/>
    <property type="project" value="UniProtKB-UniRule"/>
</dbReference>
<dbReference type="InterPro" id="IPR020579">
    <property type="entry name" value="Exonuc_VII_lsu_C"/>
</dbReference>
<dbReference type="InterPro" id="IPR025824">
    <property type="entry name" value="OB-fold_nuc-bd_dom"/>
</dbReference>
<dbReference type="RefSeq" id="WP_035513963.1">
    <property type="nucleotide sequence ID" value="NZ_KN234746.1"/>
</dbReference>
<dbReference type="GO" id="GO:0006308">
    <property type="term" value="P:DNA catabolic process"/>
    <property type="evidence" value="ECO:0007669"/>
    <property type="project" value="UniProtKB-UniRule"/>
</dbReference>
<comment type="subcellular location">
    <subcellularLocation>
        <location evidence="5 6">Cytoplasm</location>
    </subcellularLocation>
</comment>
<feature type="domain" description="OB-fold nucleic acid binding" evidence="8">
    <location>
        <begin position="12"/>
        <end position="103"/>
    </location>
</feature>
<dbReference type="eggNOG" id="COG1570">
    <property type="taxonomic scope" value="Bacteria"/>
</dbReference>
<dbReference type="EMBL" id="AUVB01000013">
    <property type="protein sequence ID" value="KGE05023.1"/>
    <property type="molecule type" value="Genomic_DNA"/>
</dbReference>
<comment type="catalytic activity">
    <reaction evidence="5 6">
        <text>Exonucleolytic cleavage in either 5'- to 3'- or 3'- to 5'-direction to yield nucleoside 5'-phosphates.</text>
        <dbReference type="EC" id="3.1.11.6"/>
    </reaction>
</comment>
<dbReference type="PANTHER" id="PTHR30008">
    <property type="entry name" value="EXODEOXYRIBONUCLEASE 7 LARGE SUBUNIT"/>
    <property type="match status" value="1"/>
</dbReference>
<dbReference type="Proteomes" id="UP000029640">
    <property type="component" value="Unassembled WGS sequence"/>
</dbReference>
<accession>A0A095VVG4</accession>
<dbReference type="Pfam" id="PF02601">
    <property type="entry name" value="Exonuc_VII_L"/>
    <property type="match status" value="1"/>
</dbReference>
<comment type="function">
    <text evidence="5">Bidirectionally degrades single-stranded DNA into large acid-insoluble oligonucleotides, which are then degraded further into small acid-soluble oligonucleotides.</text>
</comment>
<evidence type="ECO:0000259" key="7">
    <source>
        <dbReference type="Pfam" id="PF02601"/>
    </source>
</evidence>
<sequence>MQTTASSPPAVSVSRLAREVKTLLESHFDFVWVEGEISNLARPASGHWYFSLKDDGAQVRCAMFRRANQRLRFTPENGDAVRLRARVSLYEARGDFQLIVEYLEPAGAGALQARFEALRAKLEAEGLFAAERKLPLPAAPAHLGIITSATGAALQDMLTVLRRRCPLIRVSLLPVPVQGVEAAPALCAAIARANRWQESGAACFDALIVGRGGGSLEDLWAFNEESVARAIADSALPVVSAVGHETDITIADLVADQRAPTPSAAAELLSPDQADWRLRLAQLDEALTRSMARQLRDAGRELAHLRARLKHPGTLLRERAQRLDDLEGRLARAQASAFQREHRRLDRLTERLLRRDPRPRLARLGDRLDDAEHRLRQAMSHGLVRRQERLSRLAALLDSLSPLATLGRGYAILTDESGAILRRARDTSVGDAVGARLAEGRLALRVEGVERVEEDDR</sequence>
<evidence type="ECO:0000256" key="6">
    <source>
        <dbReference type="RuleBase" id="RU004355"/>
    </source>
</evidence>
<dbReference type="HAMAP" id="MF_00378">
    <property type="entry name" value="Exonuc_7_L"/>
    <property type="match status" value="1"/>
</dbReference>
<dbReference type="PANTHER" id="PTHR30008:SF0">
    <property type="entry name" value="EXODEOXYRIBONUCLEASE 7 LARGE SUBUNIT"/>
    <property type="match status" value="1"/>
</dbReference>
<keyword evidence="3 5" id="KW-0378">Hydrolase</keyword>